<name>A0A8S5P1D6_9CAUD</name>
<accession>A0A8S5P1D6</accession>
<protein>
    <submittedName>
        <fullName evidence="1">Uncharacterized protein</fullName>
    </submittedName>
</protein>
<sequence>MLGTTEGFKLSIPNPVLKIADNIFRLTNKNISPTEVASFLMRKLELGRDRDSILLAQEACDYIMFSDGFIVDLPAYESTPLFRQLYTENIKLITECFDLLRPYTIDSYFNGIVDQQMLFYRTRLNVVY</sequence>
<dbReference type="EMBL" id="BK015301">
    <property type="protein sequence ID" value="DAE00241.1"/>
    <property type="molecule type" value="Genomic_DNA"/>
</dbReference>
<evidence type="ECO:0000313" key="1">
    <source>
        <dbReference type="EMBL" id="DAE00241.1"/>
    </source>
</evidence>
<organism evidence="1">
    <name type="scientific">Myoviridae sp. ctLnO19</name>
    <dbReference type="NCBI Taxonomy" id="2825085"/>
    <lineage>
        <taxon>Viruses</taxon>
        <taxon>Duplodnaviria</taxon>
        <taxon>Heunggongvirae</taxon>
        <taxon>Uroviricota</taxon>
        <taxon>Caudoviricetes</taxon>
    </lineage>
</organism>
<reference evidence="1" key="1">
    <citation type="journal article" date="2021" name="Proc. Natl. Acad. Sci. U.S.A.">
        <title>A Catalog of Tens of Thousands of Viruses from Human Metagenomes Reveals Hidden Associations with Chronic Diseases.</title>
        <authorList>
            <person name="Tisza M.J."/>
            <person name="Buck C.B."/>
        </authorList>
    </citation>
    <scope>NUCLEOTIDE SEQUENCE</scope>
    <source>
        <strain evidence="1">CtLnO19</strain>
    </source>
</reference>
<proteinExistence type="predicted"/>